<keyword evidence="5 8" id="KW-0274">FAD</keyword>
<accession>A0A1C4H277</accession>
<keyword evidence="10" id="KW-1185">Reference proteome</keyword>
<dbReference type="GO" id="GO:0005829">
    <property type="term" value="C:cytosol"/>
    <property type="evidence" value="ECO:0007669"/>
    <property type="project" value="TreeGrafter"/>
</dbReference>
<dbReference type="RefSeq" id="WP_091847617.1">
    <property type="nucleotide sequence ID" value="NZ_FMBL01000001.1"/>
</dbReference>
<dbReference type="OrthoDB" id="9812555at2"/>
<comment type="catalytic activity">
    <reaction evidence="7">
        <text>(6S)-5-methyl-5,6,7,8-tetrahydrofolate + NAD(+) = (6R)-5,10-methylene-5,6,7,8-tetrahydrofolate + NADH + H(+)</text>
        <dbReference type="Rhea" id="RHEA:19821"/>
        <dbReference type="ChEBI" id="CHEBI:15378"/>
        <dbReference type="ChEBI" id="CHEBI:15636"/>
        <dbReference type="ChEBI" id="CHEBI:18608"/>
        <dbReference type="ChEBI" id="CHEBI:57540"/>
        <dbReference type="ChEBI" id="CHEBI:57945"/>
        <dbReference type="EC" id="1.5.1.54"/>
    </reaction>
    <physiologicalReaction direction="right-to-left" evidence="7">
        <dbReference type="Rhea" id="RHEA:19823"/>
    </physiologicalReaction>
</comment>
<evidence type="ECO:0000256" key="3">
    <source>
        <dbReference type="ARBA" id="ARBA00006743"/>
    </source>
</evidence>
<dbReference type="InterPro" id="IPR029041">
    <property type="entry name" value="FAD-linked_oxidoreductase-like"/>
</dbReference>
<proteinExistence type="inferred from homology"/>
<keyword evidence="6 8" id="KW-0560">Oxidoreductase</keyword>
<evidence type="ECO:0000256" key="4">
    <source>
        <dbReference type="ARBA" id="ARBA00022630"/>
    </source>
</evidence>
<reference evidence="10" key="1">
    <citation type="submission" date="2016-08" db="EMBL/GenBank/DDBJ databases">
        <authorList>
            <person name="Varghese N."/>
            <person name="Submissions Spin"/>
        </authorList>
    </citation>
    <scope>NUCLEOTIDE SEQUENCE [LARGE SCALE GENOMIC DNA]</scope>
    <source>
        <strain evidence="10">R-52791</strain>
    </source>
</reference>
<keyword evidence="4 8" id="KW-0285">Flavoprotein</keyword>
<dbReference type="Gene3D" id="3.20.20.220">
    <property type="match status" value="1"/>
</dbReference>
<dbReference type="GO" id="GO:0009086">
    <property type="term" value="P:methionine biosynthetic process"/>
    <property type="evidence" value="ECO:0007669"/>
    <property type="project" value="TreeGrafter"/>
</dbReference>
<dbReference type="UniPathway" id="UPA00193"/>
<dbReference type="SUPFAM" id="SSF51730">
    <property type="entry name" value="FAD-linked oxidoreductase"/>
    <property type="match status" value="1"/>
</dbReference>
<sequence>MHSPIFSLEVFPPKSHTPVGTIYDTLDGLGGVDPDFISVTYGHGALQDRSLTARIANTIRHDYQIPVVAHLTALYSDKKIIDEALGMFHQAGVSGVLVLRGDPVEGHAPCGVFEHSSDLAAYIHEVDPKMKIFGACYPECHLEASCLEVDVDNLAKKVDAGVTHLITQLFYNNDDFYRFLDLVRSKGIDVPIEAGIMPARSAKSINSMTARNGCKISPEVRAIVERWGDDPSSLLQAGIVYASEQIVDLVAHGVDGIHLYTMNRPVLARRIWANVESLFAVN</sequence>
<evidence type="ECO:0000313" key="10">
    <source>
        <dbReference type="Proteomes" id="UP000242610"/>
    </source>
</evidence>
<evidence type="ECO:0000256" key="6">
    <source>
        <dbReference type="ARBA" id="ARBA00023002"/>
    </source>
</evidence>
<dbReference type="STRING" id="1505727.GA0061077_0498"/>
<evidence type="ECO:0000313" key="9">
    <source>
        <dbReference type="EMBL" id="SCC78941.1"/>
    </source>
</evidence>
<dbReference type="InterPro" id="IPR003171">
    <property type="entry name" value="Mehydrof_redctse-like"/>
</dbReference>
<dbReference type="GO" id="GO:0106312">
    <property type="term" value="F:methylenetetrahydrofolate reductase (NADH) activity"/>
    <property type="evidence" value="ECO:0007669"/>
    <property type="project" value="UniProtKB-EC"/>
</dbReference>
<evidence type="ECO:0000256" key="5">
    <source>
        <dbReference type="ARBA" id="ARBA00022827"/>
    </source>
</evidence>
<dbReference type="PANTHER" id="PTHR45754">
    <property type="entry name" value="METHYLENETETRAHYDROFOLATE REDUCTASE"/>
    <property type="match status" value="1"/>
</dbReference>
<dbReference type="Proteomes" id="UP000242610">
    <property type="component" value="Unassembled WGS sequence"/>
</dbReference>
<evidence type="ECO:0000256" key="1">
    <source>
        <dbReference type="ARBA" id="ARBA00001974"/>
    </source>
</evidence>
<dbReference type="CDD" id="cd00537">
    <property type="entry name" value="MTHFR"/>
    <property type="match status" value="1"/>
</dbReference>
<evidence type="ECO:0000256" key="7">
    <source>
        <dbReference type="ARBA" id="ARBA00048628"/>
    </source>
</evidence>
<dbReference type="EMBL" id="FMBL01000001">
    <property type="protein sequence ID" value="SCC78941.1"/>
    <property type="molecule type" value="Genomic_DNA"/>
</dbReference>
<comment type="similarity">
    <text evidence="3 8">Belongs to the methylenetetrahydrofolate reductase family.</text>
</comment>
<comment type="pathway">
    <text evidence="2 8">One-carbon metabolism; tetrahydrofolate interconversion.</text>
</comment>
<organism evidence="9 10">
    <name type="scientific">Bifidobacterium commune</name>
    <dbReference type="NCBI Taxonomy" id="1505727"/>
    <lineage>
        <taxon>Bacteria</taxon>
        <taxon>Bacillati</taxon>
        <taxon>Actinomycetota</taxon>
        <taxon>Actinomycetes</taxon>
        <taxon>Bifidobacteriales</taxon>
        <taxon>Bifidobacteriaceae</taxon>
        <taxon>Bifidobacterium</taxon>
    </lineage>
</organism>
<protein>
    <recommendedName>
        <fullName evidence="8">Methylenetetrahydrofolate reductase</fullName>
    </recommendedName>
</protein>
<evidence type="ECO:0000256" key="2">
    <source>
        <dbReference type="ARBA" id="ARBA00004777"/>
    </source>
</evidence>
<dbReference type="Pfam" id="PF02219">
    <property type="entry name" value="MTHFR"/>
    <property type="match status" value="1"/>
</dbReference>
<comment type="cofactor">
    <cofactor evidence="1 8">
        <name>FAD</name>
        <dbReference type="ChEBI" id="CHEBI:57692"/>
    </cofactor>
</comment>
<dbReference type="GO" id="GO:0071949">
    <property type="term" value="F:FAD binding"/>
    <property type="evidence" value="ECO:0007669"/>
    <property type="project" value="TreeGrafter"/>
</dbReference>
<gene>
    <name evidence="9" type="ORF">GA0061077_0498</name>
</gene>
<name>A0A1C4H277_9BIFI</name>
<evidence type="ECO:0000256" key="8">
    <source>
        <dbReference type="RuleBase" id="RU003862"/>
    </source>
</evidence>
<dbReference type="AlphaFoldDB" id="A0A1C4H277"/>
<dbReference type="GO" id="GO:0035999">
    <property type="term" value="P:tetrahydrofolate interconversion"/>
    <property type="evidence" value="ECO:0007669"/>
    <property type="project" value="UniProtKB-UniPathway"/>
</dbReference>
<dbReference type="PANTHER" id="PTHR45754:SF3">
    <property type="entry name" value="METHYLENETETRAHYDROFOLATE REDUCTASE (NADPH)"/>
    <property type="match status" value="1"/>
</dbReference>